<feature type="domain" description="HTH rpiR-type" evidence="4">
    <location>
        <begin position="2"/>
        <end position="78"/>
    </location>
</feature>
<keyword evidence="2" id="KW-0238">DNA-binding</keyword>
<dbReference type="InterPro" id="IPR009057">
    <property type="entry name" value="Homeodomain-like_sf"/>
</dbReference>
<dbReference type="Pfam" id="PF01380">
    <property type="entry name" value="SIS"/>
    <property type="match status" value="1"/>
</dbReference>
<feature type="domain" description="SIS" evidence="5">
    <location>
        <begin position="125"/>
        <end position="265"/>
    </location>
</feature>
<dbReference type="PROSITE" id="PS51071">
    <property type="entry name" value="HTH_RPIR"/>
    <property type="match status" value="1"/>
</dbReference>
<evidence type="ECO:0000259" key="5">
    <source>
        <dbReference type="PROSITE" id="PS51464"/>
    </source>
</evidence>
<dbReference type="InterPro" id="IPR047640">
    <property type="entry name" value="RpiR-like"/>
</dbReference>
<dbReference type="InterPro" id="IPR001347">
    <property type="entry name" value="SIS_dom"/>
</dbReference>
<dbReference type="InterPro" id="IPR000281">
    <property type="entry name" value="HTH_RpiR"/>
</dbReference>
<dbReference type="EMBL" id="DWXE01000021">
    <property type="protein sequence ID" value="HJB91033.1"/>
    <property type="molecule type" value="Genomic_DNA"/>
</dbReference>
<dbReference type="GO" id="GO:0003700">
    <property type="term" value="F:DNA-binding transcription factor activity"/>
    <property type="evidence" value="ECO:0007669"/>
    <property type="project" value="InterPro"/>
</dbReference>
<dbReference type="InterPro" id="IPR035472">
    <property type="entry name" value="RpiR-like_SIS"/>
</dbReference>
<evidence type="ECO:0000256" key="2">
    <source>
        <dbReference type="ARBA" id="ARBA00023125"/>
    </source>
</evidence>
<dbReference type="Gene3D" id="1.10.10.10">
    <property type="entry name" value="Winged helix-like DNA-binding domain superfamily/Winged helix DNA-binding domain"/>
    <property type="match status" value="1"/>
</dbReference>
<evidence type="ECO:0000313" key="6">
    <source>
        <dbReference type="EMBL" id="HJB91033.1"/>
    </source>
</evidence>
<proteinExistence type="predicted"/>
<reference evidence="6" key="1">
    <citation type="journal article" date="2021" name="PeerJ">
        <title>Extensive microbial diversity within the chicken gut microbiome revealed by metagenomics and culture.</title>
        <authorList>
            <person name="Gilroy R."/>
            <person name="Ravi A."/>
            <person name="Getino M."/>
            <person name="Pursley I."/>
            <person name="Horton D.L."/>
            <person name="Alikhan N.F."/>
            <person name="Baker D."/>
            <person name="Gharbi K."/>
            <person name="Hall N."/>
            <person name="Watson M."/>
            <person name="Adriaenssens E.M."/>
            <person name="Foster-Nyarko E."/>
            <person name="Jarju S."/>
            <person name="Secka A."/>
            <person name="Antonio M."/>
            <person name="Oren A."/>
            <person name="Chaudhuri R.R."/>
            <person name="La Ragione R."/>
            <person name="Hildebrand F."/>
            <person name="Pallen M.J."/>
        </authorList>
    </citation>
    <scope>NUCLEOTIDE SEQUENCE</scope>
    <source>
        <strain evidence="6">USAMLcec3-2134</strain>
    </source>
</reference>
<dbReference type="PANTHER" id="PTHR30514">
    <property type="entry name" value="GLUCOKINASE"/>
    <property type="match status" value="1"/>
</dbReference>
<accession>A0A9D2MQD1</accession>
<dbReference type="PROSITE" id="PS51464">
    <property type="entry name" value="SIS"/>
    <property type="match status" value="1"/>
</dbReference>
<evidence type="ECO:0000256" key="3">
    <source>
        <dbReference type="ARBA" id="ARBA00023163"/>
    </source>
</evidence>
<dbReference type="GO" id="GO:1901135">
    <property type="term" value="P:carbohydrate derivative metabolic process"/>
    <property type="evidence" value="ECO:0007669"/>
    <property type="project" value="InterPro"/>
</dbReference>
<dbReference type="GO" id="GO:0097367">
    <property type="term" value="F:carbohydrate derivative binding"/>
    <property type="evidence" value="ECO:0007669"/>
    <property type="project" value="InterPro"/>
</dbReference>
<dbReference type="InterPro" id="IPR036388">
    <property type="entry name" value="WH-like_DNA-bd_sf"/>
</dbReference>
<dbReference type="InterPro" id="IPR046348">
    <property type="entry name" value="SIS_dom_sf"/>
</dbReference>
<dbReference type="SUPFAM" id="SSF53697">
    <property type="entry name" value="SIS domain"/>
    <property type="match status" value="1"/>
</dbReference>
<name>A0A9D2MQD1_9FIRM</name>
<dbReference type="Gene3D" id="3.40.50.10490">
    <property type="entry name" value="Glucose-6-phosphate isomerase like protein, domain 1"/>
    <property type="match status" value="1"/>
</dbReference>
<dbReference type="GO" id="GO:0003677">
    <property type="term" value="F:DNA binding"/>
    <property type="evidence" value="ECO:0007669"/>
    <property type="project" value="UniProtKB-KW"/>
</dbReference>
<dbReference type="CDD" id="cd05013">
    <property type="entry name" value="SIS_RpiR"/>
    <property type="match status" value="1"/>
</dbReference>
<dbReference type="AlphaFoldDB" id="A0A9D2MQD1"/>
<sequence length="283" mass="31655">MQSVILKFREYLPQASGTEKGVIQYLLAHPEEVAAMSIREFSARAFASASTITRLCHKIGFSQYRQFQKALMYENALRKETINAQNCEIQKDDSLELLVDKIIYKSILSLEDTKSLIDTAVLDQSVDLLLRAQKIAFFGVGASLLVGKDAYLKFLRINKPCLASEDLHSQLVQAKNMTGDDVGVVISYSGITSEMVECAQIMKSANVPVISITCFRESPLSKLADCNLYISATEFEFRTGKLSSRISQLAVIDMLYVAYVQRDYDACMGSLKRTFISKTGREF</sequence>
<dbReference type="Proteomes" id="UP000886883">
    <property type="component" value="Unassembled WGS sequence"/>
</dbReference>
<evidence type="ECO:0000256" key="1">
    <source>
        <dbReference type="ARBA" id="ARBA00023015"/>
    </source>
</evidence>
<keyword evidence="3" id="KW-0804">Transcription</keyword>
<organism evidence="6 7">
    <name type="scientific">Candidatus Eisenbergiella merdigallinarum</name>
    <dbReference type="NCBI Taxonomy" id="2838552"/>
    <lineage>
        <taxon>Bacteria</taxon>
        <taxon>Bacillati</taxon>
        <taxon>Bacillota</taxon>
        <taxon>Clostridia</taxon>
        <taxon>Lachnospirales</taxon>
        <taxon>Lachnospiraceae</taxon>
        <taxon>Eisenbergiella</taxon>
    </lineage>
</organism>
<evidence type="ECO:0000259" key="4">
    <source>
        <dbReference type="PROSITE" id="PS51071"/>
    </source>
</evidence>
<comment type="caution">
    <text evidence="6">The sequence shown here is derived from an EMBL/GenBank/DDBJ whole genome shotgun (WGS) entry which is preliminary data.</text>
</comment>
<evidence type="ECO:0000313" key="7">
    <source>
        <dbReference type="Proteomes" id="UP000886883"/>
    </source>
</evidence>
<reference evidence="6" key="2">
    <citation type="submission" date="2021-04" db="EMBL/GenBank/DDBJ databases">
        <authorList>
            <person name="Gilroy R."/>
        </authorList>
    </citation>
    <scope>NUCLEOTIDE SEQUENCE</scope>
    <source>
        <strain evidence="6">USAMLcec3-2134</strain>
    </source>
</reference>
<dbReference type="PANTHER" id="PTHR30514:SF1">
    <property type="entry name" value="HTH-TYPE TRANSCRIPTIONAL REGULATOR HEXR-RELATED"/>
    <property type="match status" value="1"/>
</dbReference>
<dbReference type="SUPFAM" id="SSF46689">
    <property type="entry name" value="Homeodomain-like"/>
    <property type="match status" value="1"/>
</dbReference>
<gene>
    <name evidence="6" type="ORF">H9763_06135</name>
</gene>
<keyword evidence="1" id="KW-0805">Transcription regulation</keyword>
<dbReference type="Pfam" id="PF01418">
    <property type="entry name" value="HTH_6"/>
    <property type="match status" value="1"/>
</dbReference>
<protein>
    <submittedName>
        <fullName evidence="6">MurR/RpiR family transcriptional regulator</fullName>
    </submittedName>
</protein>